<dbReference type="OrthoDB" id="629391at2759"/>
<organism evidence="1 2">
    <name type="scientific">Zizania palustris</name>
    <name type="common">Northern wild rice</name>
    <dbReference type="NCBI Taxonomy" id="103762"/>
    <lineage>
        <taxon>Eukaryota</taxon>
        <taxon>Viridiplantae</taxon>
        <taxon>Streptophyta</taxon>
        <taxon>Embryophyta</taxon>
        <taxon>Tracheophyta</taxon>
        <taxon>Spermatophyta</taxon>
        <taxon>Magnoliopsida</taxon>
        <taxon>Liliopsida</taxon>
        <taxon>Poales</taxon>
        <taxon>Poaceae</taxon>
        <taxon>BOP clade</taxon>
        <taxon>Oryzoideae</taxon>
        <taxon>Oryzeae</taxon>
        <taxon>Zizaniinae</taxon>
        <taxon>Zizania</taxon>
    </lineage>
</organism>
<keyword evidence="2" id="KW-1185">Reference proteome</keyword>
<proteinExistence type="predicted"/>
<name>A0A8J5RS83_ZIZPA</name>
<dbReference type="EMBL" id="JAAALK010000287">
    <property type="protein sequence ID" value="KAG8056248.1"/>
    <property type="molecule type" value="Genomic_DNA"/>
</dbReference>
<protein>
    <submittedName>
        <fullName evidence="1">Uncharacterized protein</fullName>
    </submittedName>
</protein>
<reference evidence="1" key="1">
    <citation type="journal article" date="2021" name="bioRxiv">
        <title>Whole Genome Assembly and Annotation of Northern Wild Rice, Zizania palustris L., Supports a Whole Genome Duplication in the Zizania Genus.</title>
        <authorList>
            <person name="Haas M."/>
            <person name="Kono T."/>
            <person name="Macchietto M."/>
            <person name="Millas R."/>
            <person name="McGilp L."/>
            <person name="Shao M."/>
            <person name="Duquette J."/>
            <person name="Hirsch C.N."/>
            <person name="Kimball J."/>
        </authorList>
    </citation>
    <scope>NUCLEOTIDE SEQUENCE</scope>
    <source>
        <tissue evidence="1">Fresh leaf tissue</tissue>
    </source>
</reference>
<dbReference type="Proteomes" id="UP000729402">
    <property type="component" value="Unassembled WGS sequence"/>
</dbReference>
<reference evidence="1" key="2">
    <citation type="submission" date="2021-02" db="EMBL/GenBank/DDBJ databases">
        <authorList>
            <person name="Kimball J.A."/>
            <person name="Haas M.W."/>
            <person name="Macchietto M."/>
            <person name="Kono T."/>
            <person name="Duquette J."/>
            <person name="Shao M."/>
        </authorList>
    </citation>
    <scope>NUCLEOTIDE SEQUENCE</scope>
    <source>
        <tissue evidence="1">Fresh leaf tissue</tissue>
    </source>
</reference>
<sequence>MKRDSESFLNCVEYDEVQDVEGSREDDDISELLRDLACGLDKDGDFEDDVESVQASDLDALRNLTNEGWADSREFASVVGTLVRKKISIACDDWRDVDIQQKLDVWTDIQLYYEIDEKGIQFAPKSAVFVLSLSLVDLPLESDGFVIVSTPLFFLVLAAEGTLDGFKSMPNYR</sequence>
<accession>A0A8J5RS83</accession>
<comment type="caution">
    <text evidence="1">The sequence shown here is derived from an EMBL/GenBank/DDBJ whole genome shotgun (WGS) entry which is preliminary data.</text>
</comment>
<evidence type="ECO:0000313" key="1">
    <source>
        <dbReference type="EMBL" id="KAG8056248.1"/>
    </source>
</evidence>
<evidence type="ECO:0000313" key="2">
    <source>
        <dbReference type="Proteomes" id="UP000729402"/>
    </source>
</evidence>
<gene>
    <name evidence="1" type="ORF">GUJ93_ZPchr0002g23245</name>
</gene>
<dbReference type="AlphaFoldDB" id="A0A8J5RS83"/>